<dbReference type="GO" id="GO:0051301">
    <property type="term" value="P:cell division"/>
    <property type="evidence" value="ECO:0007669"/>
    <property type="project" value="UniProtKB-UniRule"/>
</dbReference>
<keyword evidence="8 10" id="KW-0131">Cell cycle</keyword>
<evidence type="ECO:0000256" key="3">
    <source>
        <dbReference type="ARBA" id="ARBA00022618"/>
    </source>
</evidence>
<evidence type="ECO:0000256" key="9">
    <source>
        <dbReference type="ARBA" id="ARBA00023328"/>
    </source>
</evidence>
<keyword evidence="7 10" id="KW-0539">Nucleus</keyword>
<evidence type="ECO:0000256" key="5">
    <source>
        <dbReference type="ARBA" id="ARBA00022838"/>
    </source>
</evidence>
<evidence type="ECO:0000313" key="12">
    <source>
        <dbReference type="EMBL" id="KIK06498.1"/>
    </source>
</evidence>
<keyword evidence="4 10" id="KW-0498">Mitosis</keyword>
<evidence type="ECO:0000256" key="11">
    <source>
        <dbReference type="SAM" id="Coils"/>
    </source>
</evidence>
<evidence type="ECO:0000256" key="1">
    <source>
        <dbReference type="ARBA" id="ARBA00007804"/>
    </source>
</evidence>
<evidence type="ECO:0000313" key="13">
    <source>
        <dbReference type="Proteomes" id="UP000054477"/>
    </source>
</evidence>
<dbReference type="GO" id="GO:0008017">
    <property type="term" value="F:microtubule binding"/>
    <property type="evidence" value="ECO:0007669"/>
    <property type="project" value="TreeGrafter"/>
</dbReference>
<reference evidence="12 13" key="1">
    <citation type="submission" date="2014-04" db="EMBL/GenBank/DDBJ databases">
        <authorList>
            <consortium name="DOE Joint Genome Institute"/>
            <person name="Kuo A."/>
            <person name="Kohler A."/>
            <person name="Nagy L.G."/>
            <person name="Floudas D."/>
            <person name="Copeland A."/>
            <person name="Barry K.W."/>
            <person name="Cichocki N."/>
            <person name="Veneault-Fourrey C."/>
            <person name="LaButti K."/>
            <person name="Lindquist E.A."/>
            <person name="Lipzen A."/>
            <person name="Lundell T."/>
            <person name="Morin E."/>
            <person name="Murat C."/>
            <person name="Sun H."/>
            <person name="Tunlid A."/>
            <person name="Henrissat B."/>
            <person name="Grigoriev I.V."/>
            <person name="Hibbett D.S."/>
            <person name="Martin F."/>
            <person name="Nordberg H.P."/>
            <person name="Cantor M.N."/>
            <person name="Hua S.X."/>
        </authorList>
    </citation>
    <scope>NUCLEOTIDE SEQUENCE [LARGE SCALE GENOMIC DNA]</scope>
    <source>
        <strain evidence="12 13">LaAM-08-1</strain>
    </source>
</reference>
<protein>
    <recommendedName>
        <fullName evidence="10">Kinetochore protein Spc24</fullName>
    </recommendedName>
</protein>
<proteinExistence type="inferred from homology"/>
<dbReference type="CDD" id="cd11565">
    <property type="entry name" value="RWD_Spc24"/>
    <property type="match status" value="1"/>
</dbReference>
<evidence type="ECO:0000256" key="7">
    <source>
        <dbReference type="ARBA" id="ARBA00023242"/>
    </source>
</evidence>
<evidence type="ECO:0000256" key="4">
    <source>
        <dbReference type="ARBA" id="ARBA00022776"/>
    </source>
</evidence>
<dbReference type="PANTHER" id="PTHR22142:SF2">
    <property type="entry name" value="KINETOCHORE PROTEIN SPC24"/>
    <property type="match status" value="1"/>
</dbReference>
<keyword evidence="2 10" id="KW-0158">Chromosome</keyword>
<dbReference type="InterPro" id="IPR013252">
    <property type="entry name" value="Ndc80_Spc24"/>
</dbReference>
<dbReference type="Proteomes" id="UP000054477">
    <property type="component" value="Unassembled WGS sequence"/>
</dbReference>
<dbReference type="PANTHER" id="PTHR22142">
    <property type="match status" value="1"/>
</dbReference>
<evidence type="ECO:0000256" key="8">
    <source>
        <dbReference type="ARBA" id="ARBA00023306"/>
    </source>
</evidence>
<keyword evidence="6 11" id="KW-0175">Coiled coil</keyword>
<dbReference type="GO" id="GO:0007059">
    <property type="term" value="P:chromosome segregation"/>
    <property type="evidence" value="ECO:0007669"/>
    <property type="project" value="TreeGrafter"/>
</dbReference>
<keyword evidence="3 10" id="KW-0132">Cell division</keyword>
<comment type="function">
    <text evidence="10">Acts as a component of the essential kinetochore-associated NDC80 complex, which is required for chromosome segregation and spindle checkpoint activity.</text>
</comment>
<dbReference type="AlphaFoldDB" id="A0A0C9YEK9"/>
<dbReference type="HOGENOM" id="CLU_108108_1_0_1"/>
<comment type="subcellular location">
    <subcellularLocation>
        <location evidence="10">Nucleus</location>
    </subcellularLocation>
    <subcellularLocation>
        <location evidence="10">Chromosome</location>
        <location evidence="10">Centromere</location>
        <location evidence="10">Kinetochore</location>
    </subcellularLocation>
</comment>
<gene>
    <name evidence="12" type="ORF">K443DRAFT_674157</name>
</gene>
<comment type="similarity">
    <text evidence="1 10">Belongs to the SPC24 family.</text>
</comment>
<keyword evidence="9 10" id="KW-0137">Centromere</keyword>
<dbReference type="STRING" id="1095629.A0A0C9YEK9"/>
<sequence>MSIDVQEAIKAIQEMLPIIDPEEDYLTIVAAEEKIAASEAKRKKELDDIHGNLKSLTRLLESARVSSTRPTSVPSAEAHASALNELDRNRLALAKAISDAEGLVASREAELTALKEEARRLEQYDPAAEHEKELDGTALRLQIYKGMGFEPIIDKDKSISKMLVRSQSGDIHTVDFTTGKTDLEYTQLLWKLASS</sequence>
<evidence type="ECO:0000256" key="10">
    <source>
        <dbReference type="RuleBase" id="RU368011"/>
    </source>
</evidence>
<comment type="subunit">
    <text evidence="10">Component of the NDC80 complex.</text>
</comment>
<dbReference type="OrthoDB" id="3344830at2759"/>
<dbReference type="EMBL" id="KN838552">
    <property type="protein sequence ID" value="KIK06498.1"/>
    <property type="molecule type" value="Genomic_DNA"/>
</dbReference>
<reference evidence="13" key="2">
    <citation type="submission" date="2015-01" db="EMBL/GenBank/DDBJ databases">
        <title>Evolutionary Origins and Diversification of the Mycorrhizal Mutualists.</title>
        <authorList>
            <consortium name="DOE Joint Genome Institute"/>
            <consortium name="Mycorrhizal Genomics Consortium"/>
            <person name="Kohler A."/>
            <person name="Kuo A."/>
            <person name="Nagy L.G."/>
            <person name="Floudas D."/>
            <person name="Copeland A."/>
            <person name="Barry K.W."/>
            <person name="Cichocki N."/>
            <person name="Veneault-Fourrey C."/>
            <person name="LaButti K."/>
            <person name="Lindquist E.A."/>
            <person name="Lipzen A."/>
            <person name="Lundell T."/>
            <person name="Morin E."/>
            <person name="Murat C."/>
            <person name="Riley R."/>
            <person name="Ohm R."/>
            <person name="Sun H."/>
            <person name="Tunlid A."/>
            <person name="Henrissat B."/>
            <person name="Grigoriev I.V."/>
            <person name="Hibbett D.S."/>
            <person name="Martin F."/>
        </authorList>
    </citation>
    <scope>NUCLEOTIDE SEQUENCE [LARGE SCALE GENOMIC DNA]</scope>
    <source>
        <strain evidence="13">LaAM-08-1</strain>
    </source>
</reference>
<dbReference type="GO" id="GO:0005634">
    <property type="term" value="C:nucleus"/>
    <property type="evidence" value="ECO:0007669"/>
    <property type="project" value="UniProtKB-SubCell"/>
</dbReference>
<evidence type="ECO:0000256" key="2">
    <source>
        <dbReference type="ARBA" id="ARBA00022454"/>
    </source>
</evidence>
<name>A0A0C9YEK9_9AGAR</name>
<dbReference type="GO" id="GO:0031262">
    <property type="term" value="C:Ndc80 complex"/>
    <property type="evidence" value="ECO:0007669"/>
    <property type="project" value="TreeGrafter"/>
</dbReference>
<accession>A0A0C9YEK9</accession>
<dbReference type="Pfam" id="PF08286">
    <property type="entry name" value="Spc24"/>
    <property type="match status" value="1"/>
</dbReference>
<keyword evidence="13" id="KW-1185">Reference proteome</keyword>
<evidence type="ECO:0000256" key="6">
    <source>
        <dbReference type="ARBA" id="ARBA00023054"/>
    </source>
</evidence>
<organism evidence="12 13">
    <name type="scientific">Laccaria amethystina LaAM-08-1</name>
    <dbReference type="NCBI Taxonomy" id="1095629"/>
    <lineage>
        <taxon>Eukaryota</taxon>
        <taxon>Fungi</taxon>
        <taxon>Dikarya</taxon>
        <taxon>Basidiomycota</taxon>
        <taxon>Agaricomycotina</taxon>
        <taxon>Agaricomycetes</taxon>
        <taxon>Agaricomycetidae</taxon>
        <taxon>Agaricales</taxon>
        <taxon>Agaricineae</taxon>
        <taxon>Hydnangiaceae</taxon>
        <taxon>Laccaria</taxon>
    </lineage>
</organism>
<feature type="coiled-coil region" evidence="11">
    <location>
        <begin position="97"/>
        <end position="124"/>
    </location>
</feature>
<keyword evidence="5 10" id="KW-0995">Kinetochore</keyword>